<evidence type="ECO:0000313" key="2">
    <source>
        <dbReference type="EMBL" id="CAH0481131.1"/>
    </source>
</evidence>
<dbReference type="AlphaFoldDB" id="A0AAU9L2K8"/>
<gene>
    <name evidence="3" type="ORF">PBS001_LOCUS6383</name>
    <name evidence="2" type="ORF">PBS003_LOCUS7738</name>
</gene>
<organism evidence="2 5">
    <name type="scientific">Peronospora belbahrii</name>
    <dbReference type="NCBI Taxonomy" id="622444"/>
    <lineage>
        <taxon>Eukaryota</taxon>
        <taxon>Sar</taxon>
        <taxon>Stramenopiles</taxon>
        <taxon>Oomycota</taxon>
        <taxon>Peronosporomycetes</taxon>
        <taxon>Peronosporales</taxon>
        <taxon>Peronosporaceae</taxon>
        <taxon>Peronospora</taxon>
    </lineage>
</organism>
<keyword evidence="4" id="KW-1185">Reference proteome</keyword>
<sequence length="90" mass="9910">MGNLFGCYKTNKLDTVTSPTSDGVDHVTKFDANEKKQRGELADHAVRESNKSNRTEGKREITISNRDIPLKQTASLDSGTREAVDKESGL</sequence>
<evidence type="ECO:0000313" key="4">
    <source>
        <dbReference type="Proteomes" id="UP001158986"/>
    </source>
</evidence>
<evidence type="ECO:0000313" key="5">
    <source>
        <dbReference type="Proteomes" id="UP001160483"/>
    </source>
</evidence>
<dbReference type="EMBL" id="CAKLCB010000319">
    <property type="protein sequence ID" value="CAH0519869.1"/>
    <property type="molecule type" value="Genomic_DNA"/>
</dbReference>
<feature type="compositionally biased region" description="Basic and acidic residues" evidence="1">
    <location>
        <begin position="33"/>
        <end position="61"/>
    </location>
</feature>
<reference evidence="2 4" key="1">
    <citation type="submission" date="2021-11" db="EMBL/GenBank/DDBJ databases">
        <authorList>
            <person name="Islam A."/>
            <person name="Islam S."/>
            <person name="Flora M.S."/>
            <person name="Rahman M."/>
            <person name="Ziaur R.M."/>
            <person name="Epstein J.H."/>
            <person name="Hassan M."/>
            <person name="Klassen M."/>
            <person name="Woodard K."/>
            <person name="Webb A."/>
            <person name="Webby R.J."/>
            <person name="El Zowalaty M.E."/>
        </authorList>
    </citation>
    <scope>NUCLEOTIDE SEQUENCE</scope>
    <source>
        <strain evidence="3">Pbs1</strain>
        <strain evidence="2">Pbs3</strain>
    </source>
</reference>
<name>A0AAU9L2K8_9STRA</name>
<proteinExistence type="predicted"/>
<evidence type="ECO:0000313" key="3">
    <source>
        <dbReference type="EMBL" id="CAH0519869.1"/>
    </source>
</evidence>
<protein>
    <submittedName>
        <fullName evidence="2">Uncharacterized protein</fullName>
    </submittedName>
</protein>
<evidence type="ECO:0000256" key="1">
    <source>
        <dbReference type="SAM" id="MobiDB-lite"/>
    </source>
</evidence>
<feature type="compositionally biased region" description="Basic and acidic residues" evidence="1">
    <location>
        <begin position="79"/>
        <end position="90"/>
    </location>
</feature>
<comment type="caution">
    <text evidence="2">The sequence shown here is derived from an EMBL/GenBank/DDBJ whole genome shotgun (WGS) entry which is preliminary data.</text>
</comment>
<accession>A0AAU9L2K8</accession>
<dbReference type="EMBL" id="CAKKTJ010000327">
    <property type="protein sequence ID" value="CAH0481131.1"/>
    <property type="molecule type" value="Genomic_DNA"/>
</dbReference>
<feature type="region of interest" description="Disordered" evidence="1">
    <location>
        <begin position="33"/>
        <end position="90"/>
    </location>
</feature>
<dbReference type="Proteomes" id="UP001158986">
    <property type="component" value="Unassembled WGS sequence"/>
</dbReference>
<dbReference type="Proteomes" id="UP001160483">
    <property type="component" value="Unassembled WGS sequence"/>
</dbReference>